<feature type="domain" description="C2 NT-type" evidence="2">
    <location>
        <begin position="5"/>
        <end position="149"/>
    </location>
</feature>
<dbReference type="PROSITE" id="PS51840">
    <property type="entry name" value="C2_NT"/>
    <property type="match status" value="1"/>
</dbReference>
<comment type="caution">
    <text evidence="3">The sequence shown here is derived from an EMBL/GenBank/DDBJ whole genome shotgun (WGS) entry which is preliminary data.</text>
</comment>
<sequence length="333" mass="37275">MKMQAFVPKSRRPKFSLTLRVIDIINVPLGVGTAYVKWQLPSSASPEHSGETAKVQLQAHRATWGYEKALAVRLMVDRNHMLQECGIRFDILQEFSPNSRSDRSLLGNIDLNLAEYVEEGEADEGVVRRYLMQNSKINATVKIGIMMHQIEGESNFTAPPLKPATVFSGIAGFMNAAKGDSEDAGRVPSFHHRTREFTELHDLYFRNLAASWASQAGELPPDQVIEDIFAGGDGWASGRPSLKVGDDDEEDTGYLSDTYSRRTTRNKSPARSTRSGDSLGTHLRSHSKHSDFSFSSDVGGKDLKGKGKRRKNREVDEFEVREDLRSWEISWAK</sequence>
<accession>C5P961</accession>
<dbReference type="OrthoDB" id="3365224at2759"/>
<protein>
    <recommendedName>
        <fullName evidence="2">C2 NT-type domain-containing protein</fullName>
    </recommendedName>
</protein>
<dbReference type="Pfam" id="PF10358">
    <property type="entry name" value="NT-C2"/>
    <property type="match status" value="1"/>
</dbReference>
<dbReference type="InterPro" id="IPR039931">
    <property type="entry name" value="EEIG1/2-like"/>
</dbReference>
<dbReference type="HOGENOM" id="CLU_023134_0_0_1"/>
<evidence type="ECO:0000313" key="3">
    <source>
        <dbReference type="EMBL" id="EER26273.1"/>
    </source>
</evidence>
<dbReference type="AlphaFoldDB" id="C5P961"/>
<evidence type="ECO:0000259" key="2">
    <source>
        <dbReference type="PROSITE" id="PS51840"/>
    </source>
</evidence>
<proteinExistence type="predicted"/>
<feature type="region of interest" description="Disordered" evidence="1">
    <location>
        <begin position="239"/>
        <end position="315"/>
    </location>
</feature>
<dbReference type="KEGG" id="cpw:9693901"/>
<dbReference type="PANTHER" id="PTHR21456:SF1">
    <property type="entry name" value="C2 NT-TYPE DOMAIN-CONTAINING PROTEIN"/>
    <property type="match status" value="1"/>
</dbReference>
<name>C5P961_COCP7</name>
<dbReference type="InterPro" id="IPR019448">
    <property type="entry name" value="NT-C2"/>
</dbReference>
<organism evidence="3 4">
    <name type="scientific">Coccidioides posadasii (strain C735)</name>
    <name type="common">Valley fever fungus</name>
    <dbReference type="NCBI Taxonomy" id="222929"/>
    <lineage>
        <taxon>Eukaryota</taxon>
        <taxon>Fungi</taxon>
        <taxon>Dikarya</taxon>
        <taxon>Ascomycota</taxon>
        <taxon>Pezizomycotina</taxon>
        <taxon>Eurotiomycetes</taxon>
        <taxon>Eurotiomycetidae</taxon>
        <taxon>Onygenales</taxon>
        <taxon>Onygenaceae</taxon>
        <taxon>Coccidioides</taxon>
    </lineage>
</organism>
<dbReference type="EMBL" id="ACFW01000030">
    <property type="protein sequence ID" value="EER26273.1"/>
    <property type="molecule type" value="Genomic_DNA"/>
</dbReference>
<reference evidence="3 4" key="1">
    <citation type="journal article" date="2009" name="Genome Res.">
        <title>Comparative genomic analyses of the human fungal pathogens Coccidioides and their relatives.</title>
        <authorList>
            <person name="Sharpton T.J."/>
            <person name="Stajich J.E."/>
            <person name="Rounsley S.D."/>
            <person name="Gardner M.J."/>
            <person name="Wortman J.R."/>
            <person name="Jordar V.S."/>
            <person name="Maiti R."/>
            <person name="Kodira C.D."/>
            <person name="Neafsey D.E."/>
            <person name="Zeng Q."/>
            <person name="Hung C.-Y."/>
            <person name="McMahan C."/>
            <person name="Muszewska A."/>
            <person name="Grynberg M."/>
            <person name="Mandel M.A."/>
            <person name="Kellner E.M."/>
            <person name="Barker B.M."/>
            <person name="Galgiani J.N."/>
            <person name="Orbach M.J."/>
            <person name="Kirkland T.N."/>
            <person name="Cole G.T."/>
            <person name="Henn M.R."/>
            <person name="Birren B.W."/>
            <person name="Taylor J.W."/>
        </authorList>
    </citation>
    <scope>NUCLEOTIDE SEQUENCE [LARGE SCALE GENOMIC DNA]</scope>
    <source>
        <strain evidence="4">C735</strain>
    </source>
</reference>
<evidence type="ECO:0000313" key="4">
    <source>
        <dbReference type="Proteomes" id="UP000009084"/>
    </source>
</evidence>
<dbReference type="VEuPathDB" id="FungiDB:CPC735_004440"/>
<dbReference type="PANTHER" id="PTHR21456">
    <property type="entry name" value="FAMILY WITH SEQUENCE SIMILARITY 102"/>
    <property type="match status" value="1"/>
</dbReference>
<gene>
    <name evidence="3" type="ORF">CPC735_004440</name>
</gene>
<feature type="compositionally biased region" description="Polar residues" evidence="1">
    <location>
        <begin position="266"/>
        <end position="278"/>
    </location>
</feature>
<evidence type="ECO:0000256" key="1">
    <source>
        <dbReference type="SAM" id="MobiDB-lite"/>
    </source>
</evidence>
<dbReference type="Proteomes" id="UP000009084">
    <property type="component" value="Unassembled WGS sequence"/>
</dbReference>